<dbReference type="Proteomes" id="UP000821845">
    <property type="component" value="Chromosome 8"/>
</dbReference>
<gene>
    <name evidence="1" type="ORF">HPB50_021804</name>
</gene>
<keyword evidence="2" id="KW-1185">Reference proteome</keyword>
<comment type="caution">
    <text evidence="1">The sequence shown here is derived from an EMBL/GenBank/DDBJ whole genome shotgun (WGS) entry which is preliminary data.</text>
</comment>
<proteinExistence type="predicted"/>
<organism evidence="1 2">
    <name type="scientific">Hyalomma asiaticum</name>
    <name type="common">Tick</name>
    <dbReference type="NCBI Taxonomy" id="266040"/>
    <lineage>
        <taxon>Eukaryota</taxon>
        <taxon>Metazoa</taxon>
        <taxon>Ecdysozoa</taxon>
        <taxon>Arthropoda</taxon>
        <taxon>Chelicerata</taxon>
        <taxon>Arachnida</taxon>
        <taxon>Acari</taxon>
        <taxon>Parasitiformes</taxon>
        <taxon>Ixodida</taxon>
        <taxon>Ixodoidea</taxon>
        <taxon>Ixodidae</taxon>
        <taxon>Hyalomminae</taxon>
        <taxon>Hyalomma</taxon>
    </lineage>
</organism>
<sequence length="125" mass="13768">MGDVEIENFEITDWDIANEFNINRVRRRPTKNQQIYGIWADSDDEGDARPSFQTSKKHKDFSAPISFVSGGVRQVGKQEEKKEEGSEEEHASSSEEEVKVPAKTKKTGFSGGRGGVAHGLLGAEG</sequence>
<evidence type="ECO:0000313" key="1">
    <source>
        <dbReference type="EMBL" id="KAH6924663.1"/>
    </source>
</evidence>
<dbReference type="EMBL" id="CM023488">
    <property type="protein sequence ID" value="KAH6924663.1"/>
    <property type="molecule type" value="Genomic_DNA"/>
</dbReference>
<evidence type="ECO:0000313" key="2">
    <source>
        <dbReference type="Proteomes" id="UP000821845"/>
    </source>
</evidence>
<accession>A0ACB7RTF2</accession>
<reference evidence="1" key="1">
    <citation type="submission" date="2020-05" db="EMBL/GenBank/DDBJ databases">
        <title>Large-scale comparative analyses of tick genomes elucidate their genetic diversity and vector capacities.</title>
        <authorList>
            <person name="Jia N."/>
            <person name="Wang J."/>
            <person name="Shi W."/>
            <person name="Du L."/>
            <person name="Sun Y."/>
            <person name="Zhan W."/>
            <person name="Jiang J."/>
            <person name="Wang Q."/>
            <person name="Zhang B."/>
            <person name="Ji P."/>
            <person name="Sakyi L.B."/>
            <person name="Cui X."/>
            <person name="Yuan T."/>
            <person name="Jiang B."/>
            <person name="Yang W."/>
            <person name="Lam T.T.-Y."/>
            <person name="Chang Q."/>
            <person name="Ding S."/>
            <person name="Wang X."/>
            <person name="Zhu J."/>
            <person name="Ruan X."/>
            <person name="Zhao L."/>
            <person name="Wei J."/>
            <person name="Que T."/>
            <person name="Du C."/>
            <person name="Cheng J."/>
            <person name="Dai P."/>
            <person name="Han X."/>
            <person name="Huang E."/>
            <person name="Gao Y."/>
            <person name="Liu J."/>
            <person name="Shao H."/>
            <person name="Ye R."/>
            <person name="Li L."/>
            <person name="Wei W."/>
            <person name="Wang X."/>
            <person name="Wang C."/>
            <person name="Yang T."/>
            <person name="Huo Q."/>
            <person name="Li W."/>
            <person name="Guo W."/>
            <person name="Chen H."/>
            <person name="Zhou L."/>
            <person name="Ni X."/>
            <person name="Tian J."/>
            <person name="Zhou Y."/>
            <person name="Sheng Y."/>
            <person name="Liu T."/>
            <person name="Pan Y."/>
            <person name="Xia L."/>
            <person name="Li J."/>
            <person name="Zhao F."/>
            <person name="Cao W."/>
        </authorList>
    </citation>
    <scope>NUCLEOTIDE SEQUENCE</scope>
    <source>
        <strain evidence="1">Hyas-2018</strain>
    </source>
</reference>
<name>A0ACB7RTF2_HYAAI</name>
<protein>
    <submittedName>
        <fullName evidence="1">Uncharacterized protein</fullName>
    </submittedName>
</protein>